<comment type="caution">
    <text evidence="1">The sequence shown here is derived from an EMBL/GenBank/DDBJ whole genome shotgun (WGS) entry which is preliminary data.</text>
</comment>
<protein>
    <submittedName>
        <fullName evidence="1">Uncharacterized protein</fullName>
    </submittedName>
</protein>
<dbReference type="EMBL" id="CAJOBC010101526">
    <property type="protein sequence ID" value="CAF4474234.1"/>
    <property type="molecule type" value="Genomic_DNA"/>
</dbReference>
<evidence type="ECO:0000313" key="3">
    <source>
        <dbReference type="EMBL" id="CAF4474234.1"/>
    </source>
</evidence>
<reference evidence="1" key="1">
    <citation type="submission" date="2021-02" db="EMBL/GenBank/DDBJ databases">
        <authorList>
            <person name="Nowell W R."/>
        </authorList>
    </citation>
    <scope>NUCLEOTIDE SEQUENCE</scope>
</reference>
<dbReference type="Proteomes" id="UP000677228">
    <property type="component" value="Unassembled WGS sequence"/>
</dbReference>
<dbReference type="AlphaFoldDB" id="A0A8S2D708"/>
<evidence type="ECO:0000313" key="1">
    <source>
        <dbReference type="EMBL" id="CAF0853000.1"/>
    </source>
</evidence>
<proteinExistence type="predicted"/>
<name>A0A8S2D708_9BILA</name>
<evidence type="ECO:0000313" key="2">
    <source>
        <dbReference type="EMBL" id="CAF3638194.1"/>
    </source>
</evidence>
<dbReference type="EMBL" id="CAJOBA010002281">
    <property type="protein sequence ID" value="CAF3638194.1"/>
    <property type="molecule type" value="Genomic_DNA"/>
</dbReference>
<organism evidence="1 4">
    <name type="scientific">Didymodactylos carnosus</name>
    <dbReference type="NCBI Taxonomy" id="1234261"/>
    <lineage>
        <taxon>Eukaryota</taxon>
        <taxon>Metazoa</taxon>
        <taxon>Spiralia</taxon>
        <taxon>Gnathifera</taxon>
        <taxon>Rotifera</taxon>
        <taxon>Eurotatoria</taxon>
        <taxon>Bdelloidea</taxon>
        <taxon>Philodinida</taxon>
        <taxon>Philodinidae</taxon>
        <taxon>Didymodactylos</taxon>
    </lineage>
</organism>
<evidence type="ECO:0000313" key="4">
    <source>
        <dbReference type="Proteomes" id="UP000677228"/>
    </source>
</evidence>
<gene>
    <name evidence="1" type="ORF">OVA965_LOCUS7243</name>
    <name evidence="3" type="ORF">SRO942_LOCUS43464</name>
    <name evidence="2" type="ORF">TMI583_LOCUS7239</name>
</gene>
<dbReference type="Proteomes" id="UP000681722">
    <property type="component" value="Unassembled WGS sequence"/>
</dbReference>
<sequence>MVNDRSIIKSLRIKIQRKILRGLKYGRKKPRNSKAKVIISKNSFNFLKNYGLLGNAYIKYPSLIKLLDLHLNIKMTNDLECECTEIKFLIRKLTAAKYILMNGEDIKLPREYRLFVKSKRIEHVLNKDGQRRY</sequence>
<dbReference type="EMBL" id="CAJNOK010002281">
    <property type="protein sequence ID" value="CAF0853000.1"/>
    <property type="molecule type" value="Genomic_DNA"/>
</dbReference>
<dbReference type="Proteomes" id="UP000682733">
    <property type="component" value="Unassembled WGS sequence"/>
</dbReference>
<accession>A0A8S2D708</accession>